<keyword evidence="2" id="KW-0812">Transmembrane</keyword>
<evidence type="ECO:0000256" key="1">
    <source>
        <dbReference type="SAM" id="MobiDB-lite"/>
    </source>
</evidence>
<reference evidence="3 4" key="1">
    <citation type="submission" date="2014-02" db="EMBL/GenBank/DDBJ databases">
        <title>Transposable element dynamics among asymbiotic and ectomycorrhizal Amanita fungi.</title>
        <authorList>
            <consortium name="DOE Joint Genome Institute"/>
            <person name="Hess J."/>
            <person name="Skrede I."/>
            <person name="Wolfe B."/>
            <person name="LaButti K."/>
            <person name="Ohm R.A."/>
            <person name="Grigoriev I.V."/>
            <person name="Pringle A."/>
        </authorList>
    </citation>
    <scope>NUCLEOTIDE SEQUENCE [LARGE SCALE GENOMIC DNA]</scope>
    <source>
        <strain evidence="3 4">SKay4041</strain>
    </source>
</reference>
<gene>
    <name evidence="3" type="ORF">AMATHDRAFT_43964</name>
</gene>
<protein>
    <submittedName>
        <fullName evidence="3">Uncharacterized protein</fullName>
    </submittedName>
</protein>
<accession>A0A2A9NDR5</accession>
<evidence type="ECO:0000313" key="3">
    <source>
        <dbReference type="EMBL" id="PFH45773.1"/>
    </source>
</evidence>
<evidence type="ECO:0000313" key="4">
    <source>
        <dbReference type="Proteomes" id="UP000242287"/>
    </source>
</evidence>
<proteinExistence type="predicted"/>
<sequence>MSLDFFYEDTSSTIQYNENWSAKQDTTSNTTYHMASPGAICLIMTYYSPVLIVGFIKGLPGDEWTFEFTLGGGLPDTRTLISDGTGNHQLFYQTPRSSEGPTYSSDLRMKLISSPNITGLDEARSANLVGFMVSPLYATGSDNVFTYRVGNNATEVTYSPGWGHYSGSDHLFEGLYIPPSQGAATLMFDGIGVFPIVFYNYSYPFNITAYLDNKAIPSSNFTPRLAPDPLSRGIVQEWPLLQYSGLPFGLHNLTLVYSSSENDAIPGSEFAIGLEYFSVLSVPSTGQPSHSDPGLISAGGKGAIAGGVIFFVCLVLFCILFWRRRRPRHSRHRMEGATNSFKKNEPIAIVQVTNLFKGSLEHDHHPQTIHVLPSFRTKATKVQSGLADQDVGRKDENSHGGDAFKEKGSRIDKPQAYEDHGV</sequence>
<dbReference type="EMBL" id="KZ302294">
    <property type="protein sequence ID" value="PFH45773.1"/>
    <property type="molecule type" value="Genomic_DNA"/>
</dbReference>
<keyword evidence="2" id="KW-1133">Transmembrane helix</keyword>
<organism evidence="3 4">
    <name type="scientific">Amanita thiersii Skay4041</name>
    <dbReference type="NCBI Taxonomy" id="703135"/>
    <lineage>
        <taxon>Eukaryota</taxon>
        <taxon>Fungi</taxon>
        <taxon>Dikarya</taxon>
        <taxon>Basidiomycota</taxon>
        <taxon>Agaricomycotina</taxon>
        <taxon>Agaricomycetes</taxon>
        <taxon>Agaricomycetidae</taxon>
        <taxon>Agaricales</taxon>
        <taxon>Pluteineae</taxon>
        <taxon>Amanitaceae</taxon>
        <taxon>Amanita</taxon>
    </lineage>
</organism>
<feature type="transmembrane region" description="Helical" evidence="2">
    <location>
        <begin position="303"/>
        <end position="322"/>
    </location>
</feature>
<name>A0A2A9NDR5_9AGAR</name>
<feature type="compositionally biased region" description="Basic and acidic residues" evidence="1">
    <location>
        <begin position="390"/>
        <end position="422"/>
    </location>
</feature>
<dbReference type="Proteomes" id="UP000242287">
    <property type="component" value="Unassembled WGS sequence"/>
</dbReference>
<evidence type="ECO:0000256" key="2">
    <source>
        <dbReference type="SAM" id="Phobius"/>
    </source>
</evidence>
<keyword evidence="2" id="KW-0472">Membrane</keyword>
<feature type="region of interest" description="Disordered" evidence="1">
    <location>
        <begin position="383"/>
        <end position="422"/>
    </location>
</feature>
<keyword evidence="4" id="KW-1185">Reference proteome</keyword>
<dbReference type="AlphaFoldDB" id="A0A2A9NDR5"/>